<comment type="caution">
    <text evidence="3">The sequence shown here is derived from an EMBL/GenBank/DDBJ whole genome shotgun (WGS) entry which is preliminary data.</text>
</comment>
<proteinExistence type="predicted"/>
<dbReference type="AlphaFoldDB" id="A0A0V8J483"/>
<evidence type="ECO:0000259" key="2">
    <source>
        <dbReference type="Pfam" id="PF13739"/>
    </source>
</evidence>
<dbReference type="EMBL" id="LNQN01000005">
    <property type="protein sequence ID" value="KSU81753.1"/>
    <property type="molecule type" value="Genomic_DNA"/>
</dbReference>
<gene>
    <name evidence="3" type="ORF">AS030_15805</name>
</gene>
<evidence type="ECO:0008006" key="5">
    <source>
        <dbReference type="Google" id="ProtNLM"/>
    </source>
</evidence>
<evidence type="ECO:0000259" key="1">
    <source>
        <dbReference type="Pfam" id="PF11738"/>
    </source>
</evidence>
<dbReference type="Gene3D" id="3.90.640.20">
    <property type="entry name" value="Heat-shock cognate protein, ATPase"/>
    <property type="match status" value="1"/>
</dbReference>
<dbReference type="Pfam" id="PF13739">
    <property type="entry name" value="PdaC"/>
    <property type="match status" value="1"/>
</dbReference>
<keyword evidence="4" id="KW-1185">Reference proteome</keyword>
<accession>A0A0V8J483</accession>
<organism evidence="3 4">
    <name type="scientific">Fictibacillus enclensis</name>
    <dbReference type="NCBI Taxonomy" id="1017270"/>
    <lineage>
        <taxon>Bacteria</taxon>
        <taxon>Bacillati</taxon>
        <taxon>Bacillota</taxon>
        <taxon>Bacilli</taxon>
        <taxon>Bacillales</taxon>
        <taxon>Fictibacillaceae</taxon>
        <taxon>Fictibacillus</taxon>
    </lineage>
</organism>
<dbReference type="RefSeq" id="WP_061973284.1">
    <property type="nucleotide sequence ID" value="NZ_FMAV01000003.1"/>
</dbReference>
<name>A0A0V8J483_9BACL</name>
<dbReference type="Gene3D" id="3.30.565.40">
    <property type="entry name" value="Fervidobacterium nodosum Rt17-B1 like"/>
    <property type="match status" value="1"/>
</dbReference>
<evidence type="ECO:0000313" key="3">
    <source>
        <dbReference type="EMBL" id="KSU81753.1"/>
    </source>
</evidence>
<reference evidence="3 4" key="1">
    <citation type="journal article" date="2014" name="Antonie Van Leeuwenhoek">
        <title>Fictibacillus enclensis sp. nov., isolated from marine sediment.</title>
        <authorList>
            <person name="Dastager S.G."/>
            <person name="Mawlankar R."/>
            <person name="Srinivasan K."/>
            <person name="Tang S.K."/>
            <person name="Lee J.C."/>
            <person name="Ramana V.V."/>
            <person name="Shouche Y.S."/>
        </authorList>
    </citation>
    <scope>NUCLEOTIDE SEQUENCE [LARGE SCALE GENOMIC DNA]</scope>
    <source>
        <strain evidence="3 4">NIO-1003</strain>
    </source>
</reference>
<dbReference type="InterPro" id="IPR021729">
    <property type="entry name" value="DUF3298"/>
</dbReference>
<dbReference type="Pfam" id="PF11738">
    <property type="entry name" value="DUF3298"/>
    <property type="match status" value="1"/>
</dbReference>
<dbReference type="InterPro" id="IPR037126">
    <property type="entry name" value="PdaC/RsiV-like_sf"/>
</dbReference>
<sequence length="204" mass="23853">MQKPKRHPYTNLLIQQHHTDNVNVQYPQIIDLANLETQNKLNNTIKNKVFGLMAENGIKGKNLEEMTGSFEVKLNQGKWLSIVFTNYAYWKEAAHGLTLQDSITMDVNMGKIEKLSDLFKSNSFYKTRLTSIIKKKFKEYQFPLIQPYESVKEDDRFFLTSKNLVIYYQSYEYTPYYIGLPEFPIPLTSLSSILIPELKTNFQS</sequence>
<protein>
    <recommendedName>
        <fullName evidence="5">DUF3298 domain-containing protein</fullName>
    </recommendedName>
</protein>
<evidence type="ECO:0000313" key="4">
    <source>
        <dbReference type="Proteomes" id="UP000054099"/>
    </source>
</evidence>
<feature type="domain" description="Deacetylase PdaC" evidence="2">
    <location>
        <begin position="21"/>
        <end position="98"/>
    </location>
</feature>
<dbReference type="InterPro" id="IPR025303">
    <property type="entry name" value="PdaC"/>
</dbReference>
<dbReference type="Proteomes" id="UP000054099">
    <property type="component" value="Unassembled WGS sequence"/>
</dbReference>
<feature type="domain" description="DUF3298" evidence="1">
    <location>
        <begin position="116"/>
        <end position="187"/>
    </location>
</feature>